<feature type="region of interest" description="Disordered" evidence="1">
    <location>
        <begin position="227"/>
        <end position="274"/>
    </location>
</feature>
<feature type="compositionally biased region" description="Basic residues" evidence="1">
    <location>
        <begin position="106"/>
        <end position="115"/>
    </location>
</feature>
<gene>
    <name evidence="3" type="primary">LOC111144445</name>
</gene>
<organism evidence="2 3">
    <name type="scientific">Enhydra lutris kenyoni</name>
    <name type="common">northern sea otter</name>
    <dbReference type="NCBI Taxonomy" id="391180"/>
    <lineage>
        <taxon>Eukaryota</taxon>
        <taxon>Metazoa</taxon>
        <taxon>Chordata</taxon>
        <taxon>Craniata</taxon>
        <taxon>Vertebrata</taxon>
        <taxon>Euteleostomi</taxon>
        <taxon>Mammalia</taxon>
        <taxon>Eutheria</taxon>
        <taxon>Laurasiatheria</taxon>
        <taxon>Carnivora</taxon>
        <taxon>Caniformia</taxon>
        <taxon>Musteloidea</taxon>
        <taxon>Mustelidae</taxon>
        <taxon>Lutrinae</taxon>
        <taxon>Enhydra</taxon>
    </lineage>
</organism>
<accession>A0A2Y9J1Q3</accession>
<feature type="region of interest" description="Disordered" evidence="1">
    <location>
        <begin position="1"/>
        <end position="140"/>
    </location>
</feature>
<protein>
    <submittedName>
        <fullName evidence="3">Uncharacterized protein LOC111144445</fullName>
    </submittedName>
</protein>
<dbReference type="AlphaFoldDB" id="A0A2Y9J1Q3"/>
<keyword evidence="2" id="KW-1185">Reference proteome</keyword>
<evidence type="ECO:0000313" key="2">
    <source>
        <dbReference type="Proteomes" id="UP000248482"/>
    </source>
</evidence>
<feature type="compositionally biased region" description="Polar residues" evidence="1">
    <location>
        <begin position="243"/>
        <end position="256"/>
    </location>
</feature>
<dbReference type="KEGG" id="elk:111144445"/>
<name>A0A2Y9J1Q3_ENHLU</name>
<evidence type="ECO:0000256" key="1">
    <source>
        <dbReference type="SAM" id="MobiDB-lite"/>
    </source>
</evidence>
<feature type="compositionally biased region" description="Basic and acidic residues" evidence="1">
    <location>
        <begin position="59"/>
        <end position="80"/>
    </location>
</feature>
<dbReference type="GeneID" id="111144445"/>
<dbReference type="Proteomes" id="UP000248482">
    <property type="component" value="Unplaced"/>
</dbReference>
<sequence length="274" mass="29486">MSAGHRCNTPHPRPPGSESPAPDSRDAPAWRRRAAEFPRAPPGPSGRLSRAPRPPPRPAETRRCTKPEHSPTGRGQEEAQRAAVAAWPRTPRSRLFSSPPLFLVHHGGRQRRSPKLRTSLRAPRCPHQKDPGAPSRTDLGAGLEGSLAPCSLSRRPRCCRKGFEPRAAGQTFRLKTSAASALLLLHGAYLCLFPPGFPTPCPRLGGSGLNCTSAPQLSPQCLTAQEKANPSNEEQLYIRSPKPANSPSSPTASGQKAPSKPRMLSSERSNNTSL</sequence>
<evidence type="ECO:0000313" key="3">
    <source>
        <dbReference type="RefSeq" id="XP_022354471.1"/>
    </source>
</evidence>
<dbReference type="RefSeq" id="XP_022354471.1">
    <property type="nucleotide sequence ID" value="XM_022498763.1"/>
</dbReference>
<proteinExistence type="predicted"/>
<reference evidence="3" key="1">
    <citation type="submission" date="2025-08" db="UniProtKB">
        <authorList>
            <consortium name="RefSeq"/>
        </authorList>
    </citation>
    <scope>IDENTIFICATION</scope>
    <source>
        <tissue evidence="3">Blood</tissue>
    </source>
</reference>
<feature type="compositionally biased region" description="Basic and acidic residues" evidence="1">
    <location>
        <begin position="23"/>
        <end position="36"/>
    </location>
</feature>